<keyword evidence="2" id="KW-0238">DNA-binding</keyword>
<comment type="caution">
    <text evidence="5">The sequence shown here is derived from an EMBL/GenBank/DDBJ whole genome shotgun (WGS) entry which is preliminary data.</text>
</comment>
<dbReference type="PROSITE" id="PS50932">
    <property type="entry name" value="HTH_LACI_2"/>
    <property type="match status" value="1"/>
</dbReference>
<sequence>MHNKNITIKEIAKKLNVSISTVSRALNDHPGIGKKNRERIKQFAQEHNYQKNLTALYFKTGKSFTIGVIVPEITETFFSRAITGIEDVATENGYNVFFSQSHNDIEKEKEIISLYRKSGIDGLLVSLSKSTRNIEHFKELQESGVPVIFFDRIPKDSSMYTVSCDLFNSSKLLIDFLWEKGHKTIGLIKGPSSLNATMERMRGFMEGLNKKRVKTDPALFATSDLTREGTRKAMEDILSQKKKPTAIVAFNDYVALDAIQYIQEKTSMKINEDICFVSYANVPITNYIDVAKPIASIEQFPYEQGKLATELLLKILGDPQTELTDRHVVLEGKLIEHF</sequence>
<dbReference type="GO" id="GO:0003700">
    <property type="term" value="F:DNA-binding transcription factor activity"/>
    <property type="evidence" value="ECO:0007669"/>
    <property type="project" value="TreeGrafter"/>
</dbReference>
<dbReference type="Gene3D" id="1.10.260.40">
    <property type="entry name" value="lambda repressor-like DNA-binding domains"/>
    <property type="match status" value="1"/>
</dbReference>
<organism evidence="5 6">
    <name type="scientific">Haoranjiania flava</name>
    <dbReference type="NCBI Taxonomy" id="1856322"/>
    <lineage>
        <taxon>Bacteria</taxon>
        <taxon>Pseudomonadati</taxon>
        <taxon>Bacteroidota</taxon>
        <taxon>Chitinophagia</taxon>
        <taxon>Chitinophagales</taxon>
        <taxon>Chitinophagaceae</taxon>
        <taxon>Haoranjiania</taxon>
    </lineage>
</organism>
<accession>A0AAE3IJI3</accession>
<keyword evidence="3" id="KW-0804">Transcription</keyword>
<proteinExistence type="predicted"/>
<dbReference type="InterPro" id="IPR000843">
    <property type="entry name" value="HTH_LacI"/>
</dbReference>
<reference evidence="5" key="1">
    <citation type="submission" date="2022-10" db="EMBL/GenBank/DDBJ databases">
        <authorList>
            <person name="Kim H.S."/>
            <person name="Kim J.-S."/>
            <person name="Suh M.K."/>
            <person name="Eom M.K."/>
            <person name="Lee J.-S."/>
        </authorList>
    </citation>
    <scope>NUCLEOTIDE SEQUENCE</scope>
    <source>
        <strain evidence="5">LIP-5</strain>
    </source>
</reference>
<dbReference type="SUPFAM" id="SSF47413">
    <property type="entry name" value="lambda repressor-like DNA-binding domains"/>
    <property type="match status" value="1"/>
</dbReference>
<dbReference type="PANTHER" id="PTHR30146:SF109">
    <property type="entry name" value="HTH-TYPE TRANSCRIPTIONAL REGULATOR GALS"/>
    <property type="match status" value="1"/>
</dbReference>
<feature type="domain" description="HTH lacI-type" evidence="4">
    <location>
        <begin position="6"/>
        <end position="58"/>
    </location>
</feature>
<dbReference type="Proteomes" id="UP001209317">
    <property type="component" value="Unassembled WGS sequence"/>
</dbReference>
<gene>
    <name evidence="5" type="ORF">OD355_01450</name>
</gene>
<evidence type="ECO:0000256" key="1">
    <source>
        <dbReference type="ARBA" id="ARBA00023015"/>
    </source>
</evidence>
<dbReference type="SMART" id="SM00354">
    <property type="entry name" value="HTH_LACI"/>
    <property type="match status" value="1"/>
</dbReference>
<dbReference type="InterPro" id="IPR028082">
    <property type="entry name" value="Peripla_BP_I"/>
</dbReference>
<evidence type="ECO:0000259" key="4">
    <source>
        <dbReference type="PROSITE" id="PS50932"/>
    </source>
</evidence>
<keyword evidence="6" id="KW-1185">Reference proteome</keyword>
<keyword evidence="1" id="KW-0805">Transcription regulation</keyword>
<dbReference type="CDD" id="cd01392">
    <property type="entry name" value="HTH_LacI"/>
    <property type="match status" value="1"/>
</dbReference>
<evidence type="ECO:0000313" key="5">
    <source>
        <dbReference type="EMBL" id="MCU7693175.1"/>
    </source>
</evidence>
<evidence type="ECO:0000256" key="3">
    <source>
        <dbReference type="ARBA" id="ARBA00023163"/>
    </source>
</evidence>
<dbReference type="InterPro" id="IPR010982">
    <property type="entry name" value="Lambda_DNA-bd_dom_sf"/>
</dbReference>
<evidence type="ECO:0000313" key="6">
    <source>
        <dbReference type="Proteomes" id="UP001209317"/>
    </source>
</evidence>
<dbReference type="AlphaFoldDB" id="A0AAE3IJI3"/>
<dbReference type="RefSeq" id="WP_263036663.1">
    <property type="nucleotide sequence ID" value="NZ_JAOTPL010000001.1"/>
</dbReference>
<protein>
    <submittedName>
        <fullName evidence="5">LacI family transcriptional regulator</fullName>
    </submittedName>
</protein>
<dbReference type="SUPFAM" id="SSF53822">
    <property type="entry name" value="Periplasmic binding protein-like I"/>
    <property type="match status" value="1"/>
</dbReference>
<dbReference type="CDD" id="cd06267">
    <property type="entry name" value="PBP1_LacI_sugar_binding-like"/>
    <property type="match status" value="1"/>
</dbReference>
<dbReference type="InterPro" id="IPR025997">
    <property type="entry name" value="SBP_2_dom"/>
</dbReference>
<evidence type="ECO:0000256" key="2">
    <source>
        <dbReference type="ARBA" id="ARBA00023125"/>
    </source>
</evidence>
<dbReference type="GO" id="GO:0000976">
    <property type="term" value="F:transcription cis-regulatory region binding"/>
    <property type="evidence" value="ECO:0007669"/>
    <property type="project" value="TreeGrafter"/>
</dbReference>
<name>A0AAE3IJI3_9BACT</name>
<dbReference type="EMBL" id="JAOTPL010000001">
    <property type="protein sequence ID" value="MCU7693175.1"/>
    <property type="molecule type" value="Genomic_DNA"/>
</dbReference>
<dbReference type="Pfam" id="PF00356">
    <property type="entry name" value="LacI"/>
    <property type="match status" value="1"/>
</dbReference>
<dbReference type="Gene3D" id="3.40.50.2300">
    <property type="match status" value="2"/>
</dbReference>
<dbReference type="Pfam" id="PF13407">
    <property type="entry name" value="Peripla_BP_4"/>
    <property type="match status" value="1"/>
</dbReference>
<dbReference type="PANTHER" id="PTHR30146">
    <property type="entry name" value="LACI-RELATED TRANSCRIPTIONAL REPRESSOR"/>
    <property type="match status" value="1"/>
</dbReference>